<dbReference type="GO" id="GO:0009103">
    <property type="term" value="P:lipopolysaccharide biosynthetic process"/>
    <property type="evidence" value="ECO:0007669"/>
    <property type="project" value="TreeGrafter"/>
</dbReference>
<protein>
    <recommendedName>
        <fullName evidence="6">Glycosyltransferase family 1 protein</fullName>
    </recommendedName>
</protein>
<dbReference type="CDD" id="cd03809">
    <property type="entry name" value="GT4_MtfB-like"/>
    <property type="match status" value="1"/>
</dbReference>
<dbReference type="Pfam" id="PF00534">
    <property type="entry name" value="Glycos_transf_1"/>
    <property type="match status" value="1"/>
</dbReference>
<accession>A0A2M6YQT4</accession>
<dbReference type="PANTHER" id="PTHR46401">
    <property type="entry name" value="GLYCOSYLTRANSFERASE WBBK-RELATED"/>
    <property type="match status" value="1"/>
</dbReference>
<dbReference type="PANTHER" id="PTHR46401:SF2">
    <property type="entry name" value="GLYCOSYLTRANSFERASE WBBK-RELATED"/>
    <property type="match status" value="1"/>
</dbReference>
<keyword evidence="1" id="KW-0808">Transferase</keyword>
<name>A0A2M6YQT4_9BACT</name>
<organism evidence="4 5">
    <name type="scientific">Candidatus Shapirobacteria bacterium CG07_land_8_20_14_0_80_39_18</name>
    <dbReference type="NCBI Taxonomy" id="1974882"/>
    <lineage>
        <taxon>Bacteria</taxon>
        <taxon>Candidatus Shapironibacteriota</taxon>
    </lineage>
</organism>
<dbReference type="EMBL" id="PEWZ01000130">
    <property type="protein sequence ID" value="PIU33733.1"/>
    <property type="molecule type" value="Genomic_DNA"/>
</dbReference>
<feature type="domain" description="Glycosyl transferase family 1" evidence="2">
    <location>
        <begin position="178"/>
        <end position="342"/>
    </location>
</feature>
<dbReference type="SUPFAM" id="SSF53756">
    <property type="entry name" value="UDP-Glycosyltransferase/glycogen phosphorylase"/>
    <property type="match status" value="1"/>
</dbReference>
<proteinExistence type="predicted"/>
<gene>
    <name evidence="4" type="ORF">COT03_02710</name>
</gene>
<evidence type="ECO:0008006" key="6">
    <source>
        <dbReference type="Google" id="ProtNLM"/>
    </source>
</evidence>
<dbReference type="InterPro" id="IPR028098">
    <property type="entry name" value="Glyco_trans_4-like_N"/>
</dbReference>
<evidence type="ECO:0000313" key="5">
    <source>
        <dbReference type="Proteomes" id="UP000229502"/>
    </source>
</evidence>
<evidence type="ECO:0000259" key="2">
    <source>
        <dbReference type="Pfam" id="PF00534"/>
    </source>
</evidence>
<comment type="caution">
    <text evidence="4">The sequence shown here is derived from an EMBL/GenBank/DDBJ whole genome shotgun (WGS) entry which is preliminary data.</text>
</comment>
<evidence type="ECO:0000256" key="1">
    <source>
        <dbReference type="ARBA" id="ARBA00022679"/>
    </source>
</evidence>
<dbReference type="AlphaFoldDB" id="A0A2M6YQT4"/>
<sequence length="363" mass="41573">MNLVEELLKQDKENEYVLFINDDESIKTQISSSNFKTVVVEVPHYSLKEQLLMPGIVAREKVDLMHFPHFNVPVFYQGKYVVTIHDLIKHASKGMTTTTRSPLLYWLKFLGYKIVFRQAVRRAEKIITPSQFVKNEVIKEYGVKPGKVVVTYEGVDDMFKVQSAKCKVTVQSSKLLKKYNIKKPYLLYVGSVYPHKNIERLIEAVKLLNNKYLTSDILHITLVIVCARNVFSERLRNKVVQMEAQEFVNLAGFVPDEDLAVLYKEAEAFVFPPLLEGFGLPGLEAMSVGCPVLCSNIPVLREVYGEAALYFDPLNPEEMAKKMVEVIDQKGKRDKMAEKGKRQAEKYSWSKMAKEILKVYSSV</sequence>
<dbReference type="Gene3D" id="3.40.50.2000">
    <property type="entry name" value="Glycogen Phosphorylase B"/>
    <property type="match status" value="2"/>
</dbReference>
<feature type="domain" description="Glycosyltransferase subfamily 4-like N-terminal" evidence="3">
    <location>
        <begin position="43"/>
        <end position="157"/>
    </location>
</feature>
<dbReference type="InterPro" id="IPR001296">
    <property type="entry name" value="Glyco_trans_1"/>
</dbReference>
<dbReference type="GO" id="GO:0016757">
    <property type="term" value="F:glycosyltransferase activity"/>
    <property type="evidence" value="ECO:0007669"/>
    <property type="project" value="InterPro"/>
</dbReference>
<evidence type="ECO:0000259" key="3">
    <source>
        <dbReference type="Pfam" id="PF13439"/>
    </source>
</evidence>
<evidence type="ECO:0000313" key="4">
    <source>
        <dbReference type="EMBL" id="PIU33733.1"/>
    </source>
</evidence>
<reference evidence="5" key="1">
    <citation type="submission" date="2017-09" db="EMBL/GenBank/DDBJ databases">
        <title>Depth-based differentiation of microbial function through sediment-hosted aquifers and enrichment of novel symbionts in the deep terrestrial subsurface.</title>
        <authorList>
            <person name="Probst A.J."/>
            <person name="Ladd B."/>
            <person name="Jarett J.K."/>
            <person name="Geller-Mcgrath D.E."/>
            <person name="Sieber C.M.K."/>
            <person name="Emerson J.B."/>
            <person name="Anantharaman K."/>
            <person name="Thomas B.C."/>
            <person name="Malmstrom R."/>
            <person name="Stieglmeier M."/>
            <person name="Klingl A."/>
            <person name="Woyke T."/>
            <person name="Ryan C.M."/>
            <person name="Banfield J.F."/>
        </authorList>
    </citation>
    <scope>NUCLEOTIDE SEQUENCE [LARGE SCALE GENOMIC DNA]</scope>
</reference>
<dbReference type="Pfam" id="PF13439">
    <property type="entry name" value="Glyco_transf_4"/>
    <property type="match status" value="1"/>
</dbReference>
<dbReference type="FunFam" id="3.40.50.2000:FF:000119">
    <property type="entry name" value="Glycosyl transferase group 1"/>
    <property type="match status" value="1"/>
</dbReference>
<dbReference type="Proteomes" id="UP000229502">
    <property type="component" value="Unassembled WGS sequence"/>
</dbReference>